<evidence type="ECO:0000313" key="2">
    <source>
        <dbReference type="Proteomes" id="UP000179627"/>
    </source>
</evidence>
<comment type="caution">
    <text evidence="1">The sequence shown here is derived from an EMBL/GenBank/DDBJ whole genome shotgun (WGS) entry which is preliminary data.</text>
</comment>
<accession>A0A1S1QEU0</accession>
<dbReference type="Proteomes" id="UP000179627">
    <property type="component" value="Unassembled WGS sequence"/>
</dbReference>
<gene>
    <name evidence="1" type="ORF">CC117_05480</name>
</gene>
<organism evidence="1 2">
    <name type="scientific">Parafrankia colletiae</name>
    <dbReference type="NCBI Taxonomy" id="573497"/>
    <lineage>
        <taxon>Bacteria</taxon>
        <taxon>Bacillati</taxon>
        <taxon>Actinomycetota</taxon>
        <taxon>Actinomycetes</taxon>
        <taxon>Frankiales</taxon>
        <taxon>Frankiaceae</taxon>
        <taxon>Parafrankia</taxon>
    </lineage>
</organism>
<dbReference type="AlphaFoldDB" id="A0A1S1QEU0"/>
<sequence length="198" mass="21592">MATGREAGFSRVNLIVGGPSATPQDTDVATVRPAPTHHRTVDSWFSFITDEPNLLRVRGCEVATFLLADHNFPLVSETYMVRTESIEAECDRIRAVLTADIRDQKDSPADPARGARLAATVHGRDLGLDEAEQVLESKDQNELGLTADTRANGLFTITGELIEENIRTLGIAGVDITAEELFDLSLINEVHEAKPDLL</sequence>
<name>A0A1S1QEU0_9ACTN</name>
<keyword evidence="2" id="KW-1185">Reference proteome</keyword>
<dbReference type="Gene3D" id="3.40.190.10">
    <property type="entry name" value="Periplasmic binding protein-like II"/>
    <property type="match status" value="2"/>
</dbReference>
<evidence type="ECO:0000313" key="1">
    <source>
        <dbReference type="EMBL" id="OHV31981.1"/>
    </source>
</evidence>
<protein>
    <submittedName>
        <fullName evidence="1">Uncharacterized protein</fullName>
    </submittedName>
</protein>
<dbReference type="RefSeq" id="WP_071088045.1">
    <property type="nucleotide sequence ID" value="NZ_MBLM01000141.1"/>
</dbReference>
<reference evidence="2" key="1">
    <citation type="submission" date="2016-07" db="EMBL/GenBank/DDBJ databases">
        <title>Sequence Frankia sp. strain CcI1.17.</title>
        <authorList>
            <person name="Ghodhbane-Gtari F."/>
            <person name="Swanson E."/>
            <person name="Gueddou A."/>
            <person name="Morris K."/>
            <person name="Hezbri K."/>
            <person name="Ktari A."/>
            <person name="Nouioui I."/>
            <person name="Abebe-Akele F."/>
            <person name="Simpson S."/>
            <person name="Thomas K."/>
            <person name="Gtari M."/>
            <person name="Tisa L.S."/>
            <person name="Hurst S."/>
        </authorList>
    </citation>
    <scope>NUCLEOTIDE SEQUENCE [LARGE SCALE GENOMIC DNA]</scope>
    <source>
        <strain evidence="2">Cc1.17</strain>
    </source>
</reference>
<dbReference type="EMBL" id="MBLM01000141">
    <property type="protein sequence ID" value="OHV31981.1"/>
    <property type="molecule type" value="Genomic_DNA"/>
</dbReference>
<proteinExistence type="predicted"/>